<dbReference type="AlphaFoldDB" id="A0A6A5W335"/>
<evidence type="ECO:0000313" key="3">
    <source>
        <dbReference type="Proteomes" id="UP000799779"/>
    </source>
</evidence>
<organism evidence="2 3">
    <name type="scientific">Amniculicola lignicola CBS 123094</name>
    <dbReference type="NCBI Taxonomy" id="1392246"/>
    <lineage>
        <taxon>Eukaryota</taxon>
        <taxon>Fungi</taxon>
        <taxon>Dikarya</taxon>
        <taxon>Ascomycota</taxon>
        <taxon>Pezizomycotina</taxon>
        <taxon>Dothideomycetes</taxon>
        <taxon>Pleosporomycetidae</taxon>
        <taxon>Pleosporales</taxon>
        <taxon>Amniculicolaceae</taxon>
        <taxon>Amniculicola</taxon>
    </lineage>
</organism>
<dbReference type="OrthoDB" id="3945408at2759"/>
<reference evidence="2" key="1">
    <citation type="journal article" date="2020" name="Stud. Mycol.">
        <title>101 Dothideomycetes genomes: a test case for predicting lifestyles and emergence of pathogens.</title>
        <authorList>
            <person name="Haridas S."/>
            <person name="Albert R."/>
            <person name="Binder M."/>
            <person name="Bloem J."/>
            <person name="Labutti K."/>
            <person name="Salamov A."/>
            <person name="Andreopoulos B."/>
            <person name="Baker S."/>
            <person name="Barry K."/>
            <person name="Bills G."/>
            <person name="Bluhm B."/>
            <person name="Cannon C."/>
            <person name="Castanera R."/>
            <person name="Culley D."/>
            <person name="Daum C."/>
            <person name="Ezra D."/>
            <person name="Gonzalez J."/>
            <person name="Henrissat B."/>
            <person name="Kuo A."/>
            <person name="Liang C."/>
            <person name="Lipzen A."/>
            <person name="Lutzoni F."/>
            <person name="Magnuson J."/>
            <person name="Mondo S."/>
            <person name="Nolan M."/>
            <person name="Ohm R."/>
            <person name="Pangilinan J."/>
            <person name="Park H.-J."/>
            <person name="Ramirez L."/>
            <person name="Alfaro M."/>
            <person name="Sun H."/>
            <person name="Tritt A."/>
            <person name="Yoshinaga Y."/>
            <person name="Zwiers L.-H."/>
            <person name="Turgeon B."/>
            <person name="Goodwin S."/>
            <person name="Spatafora J."/>
            <person name="Crous P."/>
            <person name="Grigoriev I."/>
        </authorList>
    </citation>
    <scope>NUCLEOTIDE SEQUENCE</scope>
    <source>
        <strain evidence="2">CBS 123094</strain>
    </source>
</reference>
<keyword evidence="3" id="KW-1185">Reference proteome</keyword>
<name>A0A6A5W335_9PLEO</name>
<dbReference type="Proteomes" id="UP000799779">
    <property type="component" value="Unassembled WGS sequence"/>
</dbReference>
<feature type="region of interest" description="Disordered" evidence="1">
    <location>
        <begin position="373"/>
        <end position="393"/>
    </location>
</feature>
<proteinExistence type="predicted"/>
<evidence type="ECO:0000313" key="2">
    <source>
        <dbReference type="EMBL" id="KAF1996210.1"/>
    </source>
</evidence>
<accession>A0A6A5W335</accession>
<dbReference type="EMBL" id="ML977628">
    <property type="protein sequence ID" value="KAF1996210.1"/>
    <property type="molecule type" value="Genomic_DNA"/>
</dbReference>
<evidence type="ECO:0000256" key="1">
    <source>
        <dbReference type="SAM" id="MobiDB-lite"/>
    </source>
</evidence>
<sequence length="393" mass="45694">MDSLSDLLALPADPDCQLDRNYNYPAEGMSPHAAETWRKEKYWEDFNNHHYDNIPRLKLLISDIDLQTAKYAKSTNAAIRRRPLEAKKRRYQNKLEMLEKGWVGIAASLRAESEKLFALPREIREKIYSYLYTRPQPKENYFELEFPDIDVRHSMLPRDPFLYLHANIIDPAIAAEAAQVMYDTNNFRAVIGYSHQPFAQFLRTDHYGSGVVPRDIIRRMHMTLDKGIYTPRYVKELSHKEFEACDYNGRDRIRGSVSTLLEMSQLRLLHLHIINFYASPKVVRNVSPIIKRLVENGVRVRVRGDAENRIPWGKELEKAFEEPSALEREEVAKEGGLRDSEFGPDGKEIVPSLAQWRTHLSEHYVVWKEIEAQKAGESEQDEASAERLRLTPI</sequence>
<protein>
    <submittedName>
        <fullName evidence="2">Uncharacterized protein</fullName>
    </submittedName>
</protein>
<gene>
    <name evidence="2" type="ORF">P154DRAFT_580138</name>
</gene>
<feature type="compositionally biased region" description="Basic and acidic residues" evidence="1">
    <location>
        <begin position="384"/>
        <end position="393"/>
    </location>
</feature>